<keyword evidence="5 9" id="KW-1133">Transmembrane helix</keyword>
<evidence type="ECO:0008006" key="12">
    <source>
        <dbReference type="Google" id="ProtNLM"/>
    </source>
</evidence>
<proteinExistence type="inferred from homology"/>
<evidence type="ECO:0000313" key="11">
    <source>
        <dbReference type="Proteomes" id="UP000799753"/>
    </source>
</evidence>
<keyword evidence="6 9" id="KW-0472">Membrane</keyword>
<evidence type="ECO:0000256" key="3">
    <source>
        <dbReference type="ARBA" id="ARBA00022475"/>
    </source>
</evidence>
<feature type="transmembrane region" description="Helical" evidence="9">
    <location>
        <begin position="246"/>
        <end position="268"/>
    </location>
</feature>
<dbReference type="EMBL" id="MU006778">
    <property type="protein sequence ID" value="KAF2644773.1"/>
    <property type="molecule type" value="Genomic_DNA"/>
</dbReference>
<comment type="function">
    <text evidence="1">Fluoride channel required for the rapid expulsion of cytoplasmic fluoride.</text>
</comment>
<dbReference type="GO" id="GO:1903425">
    <property type="term" value="F:fluoride transmembrane transporter activity"/>
    <property type="evidence" value="ECO:0007669"/>
    <property type="project" value="TreeGrafter"/>
</dbReference>
<gene>
    <name evidence="10" type="ORF">P280DRAFT_390868</name>
</gene>
<organism evidence="10 11">
    <name type="scientific">Massarina eburnea CBS 473.64</name>
    <dbReference type="NCBI Taxonomy" id="1395130"/>
    <lineage>
        <taxon>Eukaryota</taxon>
        <taxon>Fungi</taxon>
        <taxon>Dikarya</taxon>
        <taxon>Ascomycota</taxon>
        <taxon>Pezizomycotina</taxon>
        <taxon>Dothideomycetes</taxon>
        <taxon>Pleosporomycetidae</taxon>
        <taxon>Pleosporales</taxon>
        <taxon>Massarineae</taxon>
        <taxon>Massarinaceae</taxon>
        <taxon>Massarina</taxon>
    </lineage>
</organism>
<evidence type="ECO:0000313" key="10">
    <source>
        <dbReference type="EMBL" id="KAF2644773.1"/>
    </source>
</evidence>
<reference evidence="10" key="1">
    <citation type="journal article" date="2020" name="Stud. Mycol.">
        <title>101 Dothideomycetes genomes: a test case for predicting lifestyles and emergence of pathogens.</title>
        <authorList>
            <person name="Haridas S."/>
            <person name="Albert R."/>
            <person name="Binder M."/>
            <person name="Bloem J."/>
            <person name="Labutti K."/>
            <person name="Salamov A."/>
            <person name="Andreopoulos B."/>
            <person name="Baker S."/>
            <person name="Barry K."/>
            <person name="Bills G."/>
            <person name="Bluhm B."/>
            <person name="Cannon C."/>
            <person name="Castanera R."/>
            <person name="Culley D."/>
            <person name="Daum C."/>
            <person name="Ezra D."/>
            <person name="Gonzalez J."/>
            <person name="Henrissat B."/>
            <person name="Kuo A."/>
            <person name="Liang C."/>
            <person name="Lipzen A."/>
            <person name="Lutzoni F."/>
            <person name="Magnuson J."/>
            <person name="Mondo S."/>
            <person name="Nolan M."/>
            <person name="Ohm R."/>
            <person name="Pangilinan J."/>
            <person name="Park H.-J."/>
            <person name="Ramirez L."/>
            <person name="Alfaro M."/>
            <person name="Sun H."/>
            <person name="Tritt A."/>
            <person name="Yoshinaga Y."/>
            <person name="Zwiers L.-H."/>
            <person name="Turgeon B."/>
            <person name="Goodwin S."/>
            <person name="Spatafora J."/>
            <person name="Crous P."/>
            <person name="Grigoriev I."/>
        </authorList>
    </citation>
    <scope>NUCLEOTIDE SEQUENCE</scope>
    <source>
        <strain evidence="10">CBS 473.64</strain>
    </source>
</reference>
<evidence type="ECO:0000256" key="9">
    <source>
        <dbReference type="SAM" id="Phobius"/>
    </source>
</evidence>
<feature type="transmembrane region" description="Helical" evidence="9">
    <location>
        <begin position="90"/>
        <end position="108"/>
    </location>
</feature>
<keyword evidence="3" id="KW-1003">Cell membrane</keyword>
<evidence type="ECO:0000256" key="5">
    <source>
        <dbReference type="ARBA" id="ARBA00022989"/>
    </source>
</evidence>
<feature type="transmembrane region" description="Helical" evidence="9">
    <location>
        <begin position="306"/>
        <end position="327"/>
    </location>
</feature>
<dbReference type="PANTHER" id="PTHR28259:SF1">
    <property type="entry name" value="FLUORIDE EXPORT PROTEIN 1-RELATED"/>
    <property type="match status" value="1"/>
</dbReference>
<comment type="subcellular location">
    <subcellularLocation>
        <location evidence="2">Cell membrane</location>
        <topology evidence="2">Multi-pass membrane protein</topology>
    </subcellularLocation>
</comment>
<feature type="transmembrane region" description="Helical" evidence="9">
    <location>
        <begin position="155"/>
        <end position="176"/>
    </location>
</feature>
<dbReference type="OrthoDB" id="409792at2759"/>
<evidence type="ECO:0000256" key="6">
    <source>
        <dbReference type="ARBA" id="ARBA00023136"/>
    </source>
</evidence>
<dbReference type="AlphaFoldDB" id="A0A6A6SDI4"/>
<feature type="transmembrane region" description="Helical" evidence="9">
    <location>
        <begin position="274"/>
        <end position="294"/>
    </location>
</feature>
<evidence type="ECO:0000256" key="2">
    <source>
        <dbReference type="ARBA" id="ARBA00004651"/>
    </source>
</evidence>
<keyword evidence="4 9" id="KW-0812">Transmembrane</keyword>
<feature type="transmembrane region" description="Helical" evidence="9">
    <location>
        <begin position="205"/>
        <end position="234"/>
    </location>
</feature>
<evidence type="ECO:0000256" key="7">
    <source>
        <dbReference type="ARBA" id="ARBA00035120"/>
    </source>
</evidence>
<dbReference type="Proteomes" id="UP000799753">
    <property type="component" value="Unassembled WGS sequence"/>
</dbReference>
<feature type="transmembrane region" description="Helical" evidence="9">
    <location>
        <begin position="378"/>
        <end position="400"/>
    </location>
</feature>
<dbReference type="PANTHER" id="PTHR28259">
    <property type="entry name" value="FLUORIDE EXPORT PROTEIN 1-RELATED"/>
    <property type="match status" value="1"/>
</dbReference>
<dbReference type="InterPro" id="IPR003691">
    <property type="entry name" value="FluC"/>
</dbReference>
<comment type="catalytic activity">
    <reaction evidence="8">
        <text>fluoride(in) = fluoride(out)</text>
        <dbReference type="Rhea" id="RHEA:76159"/>
        <dbReference type="ChEBI" id="CHEBI:17051"/>
    </reaction>
    <physiologicalReaction direction="left-to-right" evidence="8">
        <dbReference type="Rhea" id="RHEA:76160"/>
    </physiologicalReaction>
</comment>
<comment type="similarity">
    <text evidence="7">Belongs to the fluoride channel Fluc/FEX (TC 1.A.43) family.</text>
</comment>
<dbReference type="Pfam" id="PF02537">
    <property type="entry name" value="CRCB"/>
    <property type="match status" value="2"/>
</dbReference>
<feature type="transmembrane region" description="Helical" evidence="9">
    <location>
        <begin position="57"/>
        <end position="78"/>
    </location>
</feature>
<dbReference type="GO" id="GO:0005886">
    <property type="term" value="C:plasma membrane"/>
    <property type="evidence" value="ECO:0007669"/>
    <property type="project" value="UniProtKB-SubCell"/>
</dbReference>
<accession>A0A6A6SDI4</accession>
<sequence length="413" mass="45487">METTLTGLTEVYTHRPAGVPWPGVGSVLHYEESFEDREVNEEQSVAQRYPLRERPLVQLYTISWLVFFSILGTLARLGVEWITYYPNMPVTTNVLWANFGGTLLLGFLQEDRVLFAERKNRTSLSPSDSRSIPRVEDEVEKRDTQFDHLSLKERIPVHIGLTVGFCASFTSFSYFMRDLFLALSNDLVSGNVSILPRNRGWSVSAVLAVAITEVTVCIAALSFGAHIAIFLRPLLSKIPNTNPTRWLNPLSVLLGFGCWLGAIFLTVWPPRNHWRADVLFALVFAPVGCLLRYLLALRLNPLTPNFQLGTFTSNVFGTAVLGMAYVLQRSPLAPAGGAIGGGVLGCQVLEGIIEGFCGCLTTVSTWVAELRALRKNHAYVYGVVSLSVGLGILVIIMGSVRWTNGFAESICAG</sequence>
<evidence type="ECO:0000256" key="4">
    <source>
        <dbReference type="ARBA" id="ARBA00022692"/>
    </source>
</evidence>
<protein>
    <recommendedName>
        <fullName evidence="12">CrcB-like protein-domain-containing protein</fullName>
    </recommendedName>
</protein>
<keyword evidence="11" id="KW-1185">Reference proteome</keyword>
<evidence type="ECO:0000256" key="1">
    <source>
        <dbReference type="ARBA" id="ARBA00002598"/>
    </source>
</evidence>
<evidence type="ECO:0000256" key="8">
    <source>
        <dbReference type="ARBA" id="ARBA00035585"/>
    </source>
</evidence>
<name>A0A6A6SDI4_9PLEO</name>